<dbReference type="PATRIC" id="fig|1276258.3.peg.903"/>
<keyword evidence="4" id="KW-0175">Coiled coil</keyword>
<dbReference type="Gene3D" id="3.30.559.10">
    <property type="entry name" value="Chloramphenicol acetyltransferase-like domain"/>
    <property type="match status" value="1"/>
</dbReference>
<feature type="coiled-coil region" evidence="4">
    <location>
        <begin position="136"/>
        <end position="170"/>
    </location>
</feature>
<dbReference type="KEGG" id="sapi:SAPIS_v1c08810"/>
<feature type="coiled-coil region" evidence="4">
    <location>
        <begin position="513"/>
        <end position="587"/>
    </location>
</feature>
<dbReference type="InterPro" id="IPR050743">
    <property type="entry name" value="2-oxoacid_DH_E2_comp"/>
</dbReference>
<name>V5RKT2_SPIAP</name>
<dbReference type="RefSeq" id="WP_023790098.1">
    <property type="nucleotide sequence ID" value="NC_022998.1"/>
</dbReference>
<proteinExistence type="predicted"/>
<dbReference type="PANTHER" id="PTHR43178:SF5">
    <property type="entry name" value="LIPOAMIDE ACYLTRANSFERASE COMPONENT OF BRANCHED-CHAIN ALPHA-KETO ACID DEHYDROGENASE COMPLEX, MITOCHONDRIAL"/>
    <property type="match status" value="1"/>
</dbReference>
<dbReference type="Proteomes" id="UP000018550">
    <property type="component" value="Chromosome"/>
</dbReference>
<protein>
    <recommendedName>
        <fullName evidence="6">2-oxoacid dehydrogenase acyltransferase catalytic domain-containing protein</fullName>
    </recommendedName>
</protein>
<evidence type="ECO:0000256" key="1">
    <source>
        <dbReference type="ARBA" id="ARBA00001938"/>
    </source>
</evidence>
<dbReference type="EMBL" id="CP006682">
    <property type="protein sequence ID" value="AHB36726.1"/>
    <property type="molecule type" value="Genomic_DNA"/>
</dbReference>
<keyword evidence="2" id="KW-0808">Transferase</keyword>
<gene>
    <name evidence="7" type="ORF">SAPIS_v1c08810</name>
</gene>
<dbReference type="eggNOG" id="COG0508">
    <property type="taxonomic scope" value="Bacteria"/>
</dbReference>
<keyword evidence="3" id="KW-0012">Acyltransferase</keyword>
<dbReference type="PANTHER" id="PTHR43178">
    <property type="entry name" value="DIHYDROLIPOAMIDE ACETYLTRANSFERASE COMPONENT OF PYRUVATE DEHYDROGENASE COMPLEX"/>
    <property type="match status" value="1"/>
</dbReference>
<dbReference type="AlphaFoldDB" id="V5RKT2"/>
<dbReference type="Pfam" id="PF00198">
    <property type="entry name" value="2-oxoacid_dh"/>
    <property type="match status" value="1"/>
</dbReference>
<evidence type="ECO:0000256" key="2">
    <source>
        <dbReference type="ARBA" id="ARBA00022679"/>
    </source>
</evidence>
<comment type="cofactor">
    <cofactor evidence="1">
        <name>(R)-lipoate</name>
        <dbReference type="ChEBI" id="CHEBI:83088"/>
    </cofactor>
</comment>
<dbReference type="GO" id="GO:0016407">
    <property type="term" value="F:acetyltransferase activity"/>
    <property type="evidence" value="ECO:0007669"/>
    <property type="project" value="TreeGrafter"/>
</dbReference>
<evidence type="ECO:0000256" key="3">
    <source>
        <dbReference type="ARBA" id="ARBA00023315"/>
    </source>
</evidence>
<reference evidence="7 8" key="1">
    <citation type="journal article" date="2014" name="Genome Announc.">
        <title>Complete Genome Sequence of Spiroplasma apis B31T (ATCC 33834), a Bacterium Associated with May Disease of Honeybees (Apis mellifera).</title>
        <authorList>
            <person name="Ku C."/>
            <person name="Lo W.S."/>
            <person name="Chen L.L."/>
            <person name="Kuo C.H."/>
        </authorList>
    </citation>
    <scope>NUCLEOTIDE SEQUENCE [LARGE SCALE GENOMIC DNA]</scope>
    <source>
        <strain evidence="7">B31</strain>
    </source>
</reference>
<accession>V5RKT2</accession>
<evidence type="ECO:0000313" key="8">
    <source>
        <dbReference type="Proteomes" id="UP000018550"/>
    </source>
</evidence>
<sequence>MVHLRARNLPSKGRVVEWLFTGEHIAFGDDFALIKLDEGGEVKIKSNYNGMIVKTIKLGSSVKNGSILANIAIGEKEISKFKNRHFTKEGYEESVVDGIYLPENIDDSKFQSASTPADEFSGAVLYDKYNQAITPFSSSEDDLMDSKDKFEKLENKENHLKDKFAAIRENIKKSVKNAPQNKTLGDLSKEELLKMQNSDLISKDGENIFASDGAGPSKFRQMIQARKEKLLEENNFKETKEIDESVNAMTNVDEKGRPLILRNIIASRVEKLNEVGGDVKAFNEQQQKLSNINKTISQEEESAVSQTSTQSNDEFDNEPIDINDVSTHHGFVMPKKNPSQLVNEIEAKKNKSYAESRMTSLYDINKRWNLIKERDERNIIDDRRRAVEQGIFQNDNPFYEALRGGKIPNEFFANVPYQNGRTGETSYIPYNKTPKGKKEFEAWLRASNLYTAYKEGEIESEDRDLKKEQELVSNKQKKYKHETNELDMRSEKPLNDTQTYNLEEDFDSESDDFEELYREFKAKKRRREQLEKTKTTKNEYQQLLKELLKQGGDFKNLSGESEAENTINFLKKQVNELQNTLIQQNQLAAATQKLNNGIHLGGGSDTFSQLMQYMIMQNLMQNMNTGGPKTSINEIKELIKSEIKEFTKQIKNSDEKDLDYIDKQRKNYGDMKTVNFESSKPKNNLGHLHYEGTDINKVVHRKKVNENRNAAVKSMILSQSYIPPLTISTEIDMSSILKLKHMLKQTQNHIKFPTIAFIAKAISIALEEHPKLNSSYDPESNEILIKKYHNIGLATETSEGLIIPVLKFVEKLSVKEVAIDIKEMTQRLRSGELYNYETEGSTITVANYGNIGAIQATPTIFYPNAAVIGVGKVVKKPVVIDNEKLAIKAIMNTTLTVDQRIIDAAEAGRFLSKLKEILEKPEILTVS</sequence>
<evidence type="ECO:0000313" key="7">
    <source>
        <dbReference type="EMBL" id="AHB36726.1"/>
    </source>
</evidence>
<dbReference type="HOGENOM" id="CLU_319317_0_0_14"/>
<feature type="coiled-coil region" evidence="4">
    <location>
        <begin position="458"/>
        <end position="485"/>
    </location>
</feature>
<dbReference type="GO" id="GO:0005737">
    <property type="term" value="C:cytoplasm"/>
    <property type="evidence" value="ECO:0007669"/>
    <property type="project" value="TreeGrafter"/>
</dbReference>
<evidence type="ECO:0000256" key="4">
    <source>
        <dbReference type="SAM" id="Coils"/>
    </source>
</evidence>
<dbReference type="InterPro" id="IPR001078">
    <property type="entry name" value="2-oxoacid_DH_actylTfrase"/>
</dbReference>
<dbReference type="GO" id="GO:0031405">
    <property type="term" value="F:lipoic acid binding"/>
    <property type="evidence" value="ECO:0007669"/>
    <property type="project" value="TreeGrafter"/>
</dbReference>
<dbReference type="STRING" id="1276258.SAPIS_v1c08810"/>
<keyword evidence="8" id="KW-1185">Reference proteome</keyword>
<evidence type="ECO:0000259" key="6">
    <source>
        <dbReference type="Pfam" id="PF00198"/>
    </source>
</evidence>
<dbReference type="InterPro" id="IPR023213">
    <property type="entry name" value="CAT-like_dom_sf"/>
</dbReference>
<feature type="region of interest" description="Disordered" evidence="5">
    <location>
        <begin position="294"/>
        <end position="317"/>
    </location>
</feature>
<evidence type="ECO:0000256" key="5">
    <source>
        <dbReference type="SAM" id="MobiDB-lite"/>
    </source>
</evidence>
<organism evidence="7 8">
    <name type="scientific">Spiroplasma apis B31</name>
    <dbReference type="NCBI Taxonomy" id="1276258"/>
    <lineage>
        <taxon>Bacteria</taxon>
        <taxon>Bacillati</taxon>
        <taxon>Mycoplasmatota</taxon>
        <taxon>Mollicutes</taxon>
        <taxon>Entomoplasmatales</taxon>
        <taxon>Spiroplasmataceae</taxon>
        <taxon>Spiroplasma</taxon>
    </lineage>
</organism>
<feature type="compositionally biased region" description="Polar residues" evidence="5">
    <location>
        <begin position="303"/>
        <end position="312"/>
    </location>
</feature>
<dbReference type="OrthoDB" id="9805770at2"/>
<feature type="domain" description="2-oxoacid dehydrogenase acyltransferase catalytic" evidence="6">
    <location>
        <begin position="700"/>
        <end position="924"/>
    </location>
</feature>
<dbReference type="SUPFAM" id="SSF52777">
    <property type="entry name" value="CoA-dependent acyltransferases"/>
    <property type="match status" value="1"/>
</dbReference>